<dbReference type="InterPro" id="IPR008942">
    <property type="entry name" value="ENTH_VHS"/>
</dbReference>
<dbReference type="SUPFAM" id="SSF48464">
    <property type="entry name" value="ENTH/VHS domain"/>
    <property type="match status" value="1"/>
</dbReference>
<dbReference type="FunFam" id="1.25.40.90:FF:000023">
    <property type="entry name" value="polyadenylation and cleavage factor homolog 4"/>
    <property type="match status" value="1"/>
</dbReference>
<dbReference type="GO" id="GO:0000993">
    <property type="term" value="F:RNA polymerase II complex binding"/>
    <property type="evidence" value="ECO:0007669"/>
    <property type="project" value="InterPro"/>
</dbReference>
<evidence type="ECO:0000256" key="3">
    <source>
        <dbReference type="SAM" id="MobiDB-lite"/>
    </source>
</evidence>
<evidence type="ECO:0000313" key="7">
    <source>
        <dbReference type="Proteomes" id="UP001418222"/>
    </source>
</evidence>
<dbReference type="InterPro" id="IPR045154">
    <property type="entry name" value="PCF11-like"/>
</dbReference>
<keyword evidence="2" id="KW-0863">Zinc-finger</keyword>
<keyword evidence="2" id="KW-0479">Metal-binding</keyword>
<evidence type="ECO:0000256" key="2">
    <source>
        <dbReference type="PROSITE-ProRule" id="PRU00042"/>
    </source>
</evidence>
<dbReference type="GO" id="GO:0005849">
    <property type="term" value="C:mRNA cleavage factor complex"/>
    <property type="evidence" value="ECO:0007669"/>
    <property type="project" value="TreeGrafter"/>
</dbReference>
<evidence type="ECO:0000313" key="6">
    <source>
        <dbReference type="EMBL" id="KAK8947179.1"/>
    </source>
</evidence>
<keyword evidence="2" id="KW-0862">Zinc</keyword>
<dbReference type="GO" id="GO:0006369">
    <property type="term" value="P:termination of RNA polymerase II transcription"/>
    <property type="evidence" value="ECO:0007669"/>
    <property type="project" value="InterPro"/>
</dbReference>
<reference evidence="6 7" key="1">
    <citation type="journal article" date="2022" name="Nat. Plants">
        <title>Genomes of leafy and leafless Platanthera orchids illuminate the evolution of mycoheterotrophy.</title>
        <authorList>
            <person name="Li M.H."/>
            <person name="Liu K.W."/>
            <person name="Li Z."/>
            <person name="Lu H.C."/>
            <person name="Ye Q.L."/>
            <person name="Zhang D."/>
            <person name="Wang J.Y."/>
            <person name="Li Y.F."/>
            <person name="Zhong Z.M."/>
            <person name="Liu X."/>
            <person name="Yu X."/>
            <person name="Liu D.K."/>
            <person name="Tu X.D."/>
            <person name="Liu B."/>
            <person name="Hao Y."/>
            <person name="Liao X.Y."/>
            <person name="Jiang Y.T."/>
            <person name="Sun W.H."/>
            <person name="Chen J."/>
            <person name="Chen Y.Q."/>
            <person name="Ai Y."/>
            <person name="Zhai J.W."/>
            <person name="Wu S.S."/>
            <person name="Zhou Z."/>
            <person name="Hsiao Y.Y."/>
            <person name="Wu W.L."/>
            <person name="Chen Y.Y."/>
            <person name="Lin Y.F."/>
            <person name="Hsu J.L."/>
            <person name="Li C.Y."/>
            <person name="Wang Z.W."/>
            <person name="Zhao X."/>
            <person name="Zhong W.Y."/>
            <person name="Ma X.K."/>
            <person name="Ma L."/>
            <person name="Huang J."/>
            <person name="Chen G.Z."/>
            <person name="Huang M.Z."/>
            <person name="Huang L."/>
            <person name="Peng D.H."/>
            <person name="Luo Y.B."/>
            <person name="Zou S.Q."/>
            <person name="Chen S.P."/>
            <person name="Lan S."/>
            <person name="Tsai W.C."/>
            <person name="Van de Peer Y."/>
            <person name="Liu Z.J."/>
        </authorList>
    </citation>
    <scope>NUCLEOTIDE SEQUENCE [LARGE SCALE GENOMIC DNA]</scope>
    <source>
        <strain evidence="6">Lor287</strain>
    </source>
</reference>
<feature type="region of interest" description="Disordered" evidence="3">
    <location>
        <begin position="1"/>
        <end position="85"/>
    </location>
</feature>
<feature type="domain" description="C2H2-type" evidence="4">
    <location>
        <begin position="953"/>
        <end position="980"/>
    </location>
</feature>
<dbReference type="PROSITE" id="PS00028">
    <property type="entry name" value="ZINC_FINGER_C2H2_1"/>
    <property type="match status" value="1"/>
</dbReference>
<dbReference type="PROSITE" id="PS50157">
    <property type="entry name" value="ZINC_FINGER_C2H2_2"/>
    <property type="match status" value="1"/>
</dbReference>
<keyword evidence="1" id="KW-0507">mRNA processing</keyword>
<feature type="region of interest" description="Disordered" evidence="3">
    <location>
        <begin position="547"/>
        <end position="627"/>
    </location>
</feature>
<dbReference type="CDD" id="cd16982">
    <property type="entry name" value="CID_Pcf11"/>
    <property type="match status" value="1"/>
</dbReference>
<proteinExistence type="predicted"/>
<sequence>MEMETSRRSALDRSREPITKKPRLADEGERDRAPSAGVTADRIRPYAQARPAGSGGGSGGNPRFKPSDREREDREDSGKAGSYQQQQELLSQYRTALAELTFNSKPIITNLTIIAGENLHSAKSITNIVCANVLEVPSVQKLPSLYLLDSIVKNIGRDYIKYFAARLPEVFCKAYQQVDSSVHPSLRHLFGTWKGVFPASCLQSIEKELGFQPIINGSSEGTGTKSDVQTQRTPHSIHVNLKYLEARQRLQQSNRGKEISSEEIDEIVSPVDNAERSIRTTSAGSMRQLSELPKKVFNVQLPRREQQSSDFTNEKKSYKDARDLNFSSQLLRKPDLGVGRIIDRVNELDEMGRAIDQVKESDEPSKAYFRAGGAAESTAYRRNGFDADHVYDSYRALGSVRNNSLVPSFHSNRANWPASKSWKASEEEEYIWDDMGSRSVEYEGAGNKRNSWSTDDQDKPPNIKSHKWLSVETEQVDSRFNKFDSFQMRPNISGAEDRIHFPRKEHEEHFLQPNSEETEPRGSRSSWPLPLCDTSVPALALDRAISRVSGQTERRVDPLGGVLSTNDNSSIPRSGFQSTLTSSLGPSMDALGSSGMLGQQRQLPLRSPSPTFPSAQSAPLQQQKQHSPIDQDYLPVLSSQMGQNSSQLSGPFRREKFALFSTDSFPISSESPRQKAHTSLNSQPSQPHTSQPSLSPFLEQKQHLSSLQQSLPDQSQAVQNETSAYVSHGFRANESKGFSGSVHSSTPLDVSGQSNTSNLLAAIFKSDFLSNKPASGFNIHPPLPSGPPPVQTLPSSSALPTSSTEMTSLGIITPGLAPPLPVGMLPPLPPGPPPSASLLSSSLQTTNSTSIGLNPLSSLLSSLVAKGIITSTSTQLPAVSSSQMSKESTSQNSDLDGSTSTPPPSSKEFAVRSSSTARRISLTENLIGTQFKTEIVREFHPGVIDSLLDDLNHQCNACGLRFRHQGQLQSHLDWHSSNSLEINDSDKVCRRWYSSISSWVSGDIEPQCGPASFISLEDTSEEHLEPMVTADESQSICVFCGEPFEDFYSVERDEWMYRGTIYLNLMNDKHVARGGMEERMVDDPIVHAKCISASEVYGGVAQRS</sequence>
<dbReference type="GO" id="GO:0031124">
    <property type="term" value="P:mRNA 3'-end processing"/>
    <property type="evidence" value="ECO:0007669"/>
    <property type="project" value="InterPro"/>
</dbReference>
<dbReference type="SMART" id="SM00582">
    <property type="entry name" value="RPR"/>
    <property type="match status" value="1"/>
</dbReference>
<feature type="region of interest" description="Disordered" evidence="3">
    <location>
        <begin position="874"/>
        <end position="914"/>
    </location>
</feature>
<name>A0AAP0GA01_9ASPA</name>
<dbReference type="EMBL" id="JBBWWQ010000005">
    <property type="protein sequence ID" value="KAK8947179.1"/>
    <property type="molecule type" value="Genomic_DNA"/>
</dbReference>
<dbReference type="PANTHER" id="PTHR15921">
    <property type="entry name" value="PRE-MRNA CLEAVAGE COMPLEX II"/>
    <property type="match status" value="1"/>
</dbReference>
<feature type="region of interest" description="Disordered" evidence="3">
    <location>
        <begin position="508"/>
        <end position="528"/>
    </location>
</feature>
<feature type="compositionally biased region" description="Low complexity" evidence="3">
    <location>
        <begin position="682"/>
        <end position="716"/>
    </location>
</feature>
<dbReference type="Gene3D" id="1.25.40.90">
    <property type="match status" value="1"/>
</dbReference>
<dbReference type="Pfam" id="PF23228">
    <property type="entry name" value="zf_PCFS4"/>
    <property type="match status" value="1"/>
</dbReference>
<feature type="compositionally biased region" description="Basic and acidic residues" evidence="3">
    <location>
        <begin position="1"/>
        <end position="33"/>
    </location>
</feature>
<dbReference type="AlphaFoldDB" id="A0AAP0GA01"/>
<dbReference type="GO" id="GO:0008270">
    <property type="term" value="F:zinc ion binding"/>
    <property type="evidence" value="ECO:0007669"/>
    <property type="project" value="UniProtKB-KW"/>
</dbReference>
<feature type="compositionally biased region" description="Polar residues" evidence="3">
    <location>
        <begin position="596"/>
        <end position="627"/>
    </location>
</feature>
<feature type="compositionally biased region" description="Polar residues" evidence="3">
    <location>
        <begin position="563"/>
        <end position="585"/>
    </location>
</feature>
<dbReference type="InterPro" id="IPR006569">
    <property type="entry name" value="CID_dom"/>
</dbReference>
<feature type="region of interest" description="Disordered" evidence="3">
    <location>
        <begin position="664"/>
        <end position="721"/>
    </location>
</feature>
<feature type="region of interest" description="Disordered" evidence="3">
    <location>
        <begin position="443"/>
        <end position="466"/>
    </location>
</feature>
<dbReference type="InterPro" id="IPR057242">
    <property type="entry name" value="PCFS4-like"/>
</dbReference>
<feature type="compositionally biased region" description="Basic and acidic residues" evidence="3">
    <location>
        <begin position="65"/>
        <end position="78"/>
    </location>
</feature>
<dbReference type="InterPro" id="IPR047415">
    <property type="entry name" value="Pcf11_CID"/>
</dbReference>
<feature type="domain" description="CID" evidence="5">
    <location>
        <begin position="85"/>
        <end position="213"/>
    </location>
</feature>
<keyword evidence="7" id="KW-1185">Reference proteome</keyword>
<feature type="compositionally biased region" description="Low complexity" evidence="3">
    <location>
        <begin position="880"/>
        <end position="893"/>
    </location>
</feature>
<dbReference type="PROSITE" id="PS51391">
    <property type="entry name" value="CID"/>
    <property type="match status" value="1"/>
</dbReference>
<comment type="caution">
    <text evidence="6">The sequence shown here is derived from an EMBL/GenBank/DDBJ whole genome shotgun (WGS) entry which is preliminary data.</text>
</comment>
<dbReference type="InterPro" id="IPR013087">
    <property type="entry name" value="Znf_C2H2_type"/>
</dbReference>
<organism evidence="6 7">
    <name type="scientific">Platanthera zijinensis</name>
    <dbReference type="NCBI Taxonomy" id="2320716"/>
    <lineage>
        <taxon>Eukaryota</taxon>
        <taxon>Viridiplantae</taxon>
        <taxon>Streptophyta</taxon>
        <taxon>Embryophyta</taxon>
        <taxon>Tracheophyta</taxon>
        <taxon>Spermatophyta</taxon>
        <taxon>Magnoliopsida</taxon>
        <taxon>Liliopsida</taxon>
        <taxon>Asparagales</taxon>
        <taxon>Orchidaceae</taxon>
        <taxon>Orchidoideae</taxon>
        <taxon>Orchideae</taxon>
        <taxon>Orchidinae</taxon>
        <taxon>Platanthera</taxon>
    </lineage>
</organism>
<dbReference type="GO" id="GO:0003729">
    <property type="term" value="F:mRNA binding"/>
    <property type="evidence" value="ECO:0007669"/>
    <property type="project" value="InterPro"/>
</dbReference>
<dbReference type="PANTHER" id="PTHR15921:SF3">
    <property type="entry name" value="PRE-MRNA CLEAVAGE COMPLEX 2 PROTEIN PCF11"/>
    <property type="match status" value="1"/>
</dbReference>
<evidence type="ECO:0000259" key="5">
    <source>
        <dbReference type="PROSITE" id="PS51391"/>
    </source>
</evidence>
<evidence type="ECO:0008006" key="8">
    <source>
        <dbReference type="Google" id="ProtNLM"/>
    </source>
</evidence>
<dbReference type="Pfam" id="PF04818">
    <property type="entry name" value="CID"/>
    <property type="match status" value="1"/>
</dbReference>
<gene>
    <name evidence="6" type="ORF">KSP39_PZI007231</name>
</gene>
<protein>
    <recommendedName>
        <fullName evidence="8">PCF11</fullName>
    </recommendedName>
</protein>
<dbReference type="Proteomes" id="UP001418222">
    <property type="component" value="Unassembled WGS sequence"/>
</dbReference>
<feature type="compositionally biased region" description="Polar residues" evidence="3">
    <location>
        <begin position="664"/>
        <end position="681"/>
    </location>
</feature>
<evidence type="ECO:0000259" key="4">
    <source>
        <dbReference type="PROSITE" id="PS50157"/>
    </source>
</evidence>
<evidence type="ECO:0000256" key="1">
    <source>
        <dbReference type="ARBA" id="ARBA00022664"/>
    </source>
</evidence>
<dbReference type="GO" id="GO:0005737">
    <property type="term" value="C:cytoplasm"/>
    <property type="evidence" value="ECO:0007669"/>
    <property type="project" value="TreeGrafter"/>
</dbReference>
<accession>A0AAP0GA01</accession>